<keyword evidence="1" id="KW-0175">Coiled coil</keyword>
<accession>A0A7M5V9S8</accession>
<dbReference type="Proteomes" id="UP000594262">
    <property type="component" value="Unplaced"/>
</dbReference>
<keyword evidence="4" id="KW-1185">Reference proteome</keyword>
<evidence type="ECO:0000313" key="3">
    <source>
        <dbReference type="EnsemblMetazoa" id="CLYHEMP006339.1"/>
    </source>
</evidence>
<feature type="coiled-coil region" evidence="1">
    <location>
        <begin position="637"/>
        <end position="720"/>
    </location>
</feature>
<dbReference type="PANTHER" id="PTHR18950:SF0">
    <property type="entry name" value="PROGESTERONE IMMUNOMODULATORY BINDING FACTOR 1"/>
    <property type="match status" value="1"/>
</dbReference>
<dbReference type="RefSeq" id="XP_066920860.1">
    <property type="nucleotide sequence ID" value="XM_067064759.1"/>
</dbReference>
<name>A0A7M5V9S8_9CNID</name>
<organism evidence="3 4">
    <name type="scientific">Clytia hemisphaerica</name>
    <dbReference type="NCBI Taxonomy" id="252671"/>
    <lineage>
        <taxon>Eukaryota</taxon>
        <taxon>Metazoa</taxon>
        <taxon>Cnidaria</taxon>
        <taxon>Hydrozoa</taxon>
        <taxon>Hydroidolina</taxon>
        <taxon>Leptothecata</taxon>
        <taxon>Obeliida</taxon>
        <taxon>Clytiidae</taxon>
        <taxon>Clytia</taxon>
    </lineage>
</organism>
<proteinExistence type="predicted"/>
<dbReference type="GeneID" id="136808223"/>
<dbReference type="GO" id="GO:0005815">
    <property type="term" value="C:microtubule organizing center"/>
    <property type="evidence" value="ECO:0007669"/>
    <property type="project" value="TreeGrafter"/>
</dbReference>
<feature type="coiled-coil region" evidence="1">
    <location>
        <begin position="96"/>
        <end position="170"/>
    </location>
</feature>
<feature type="coiled-coil region" evidence="1">
    <location>
        <begin position="251"/>
        <end position="330"/>
    </location>
</feature>
<dbReference type="PANTHER" id="PTHR18950">
    <property type="entry name" value="PROGESTERONE-INDUCED BLOCKING FACTOR 1"/>
    <property type="match status" value="1"/>
</dbReference>
<evidence type="ECO:0008006" key="5">
    <source>
        <dbReference type="Google" id="ProtNLM"/>
    </source>
</evidence>
<feature type="coiled-coil region" evidence="1">
    <location>
        <begin position="398"/>
        <end position="429"/>
    </location>
</feature>
<reference evidence="3" key="1">
    <citation type="submission" date="2021-01" db="UniProtKB">
        <authorList>
            <consortium name="EnsemblMetazoa"/>
        </authorList>
    </citation>
    <scope>IDENTIFICATION</scope>
</reference>
<dbReference type="GO" id="GO:0060271">
    <property type="term" value="P:cilium assembly"/>
    <property type="evidence" value="ECO:0007669"/>
    <property type="project" value="TreeGrafter"/>
</dbReference>
<feature type="coiled-coil region" evidence="1">
    <location>
        <begin position="513"/>
        <end position="589"/>
    </location>
</feature>
<sequence length="811" mass="94651">MDSDSKLTVDALSSTNKTNDMDDDSTLLTTNITTTIGQSTNGLSNITELESTNISGTLTDTATGLLSSLNLSESDMERSRNVTKDLLFRKQLLHDIQKLKIELSQKNLMIDTLKAEHLNQLDDLEEKLADAIHGRQLMQAKYETQSRSTKSELDKHVQSLKKDLQEAMKSQKYYQRKYEDEMNNQQELNTFREGYIPRVLDEDAYLELKSECENTLSIKNLFDVKLYEATRPLRVEVDSLQQRLDLFTSDFHDKEQELEAERNEREEERHLRAELDLRCQRYQVQLEQLRGQVDQKSYKHQNYDLVQSERDALERQIVDLERACTVYKAELEGRMEQNEIIRNQVLEQNQTVALLKQDKEYLSKQLNELEPRHKMVEEKLHHTMQQLDETKQARESLYEKYLNSRERYKQEYEERMKREIDELSNKTNTELDRIKENMKAMYERENRGLVEARNTALLEQERLLNNEKNNQIKYNELLGEFRQLQISSDSKVSDVHNDFKMKAFEHDRVQLLYEESLNNNKALMQQNDALSQKIEAVNKGYYDLKTSSQKSVTELTSKNEDLKNKLTIYEKLEQELDDVVMQAAEMTDEGDSERVLFAYGYGANVPSTAKRRMQQSVQLARRVLHLERTNTSLRHEVERESKKSKQVSEELHNANNLLNEAQQPYNYLIESIRTRDEQNKTLKNTIETLEGDMRTCKKENQALKTSNDQISADLERLLNQREELGVLKQVVLGLKSSGRESLTDHSLSNIAKTSSTVYGPHVSKRTTSQNENNREGTAPKPIVFEKSVPPSWYTRLKSKNNQSSLRRPKPT</sequence>
<evidence type="ECO:0000256" key="2">
    <source>
        <dbReference type="SAM" id="MobiDB-lite"/>
    </source>
</evidence>
<evidence type="ECO:0000313" key="4">
    <source>
        <dbReference type="Proteomes" id="UP000594262"/>
    </source>
</evidence>
<dbReference type="InterPro" id="IPR026205">
    <property type="entry name" value="PIBF1"/>
</dbReference>
<evidence type="ECO:0000256" key="1">
    <source>
        <dbReference type="SAM" id="Coils"/>
    </source>
</evidence>
<dbReference type="EnsemblMetazoa" id="CLYHEMT006339.1">
    <property type="protein sequence ID" value="CLYHEMP006339.1"/>
    <property type="gene ID" value="CLYHEMG006339"/>
</dbReference>
<protein>
    <recommendedName>
        <fullName evidence="5">Progesterone-induced-blocking factor 1</fullName>
    </recommendedName>
</protein>
<feature type="region of interest" description="Disordered" evidence="2">
    <location>
        <begin position="753"/>
        <end position="788"/>
    </location>
</feature>
<dbReference type="OrthoDB" id="299638at2759"/>
<dbReference type="AlphaFoldDB" id="A0A7M5V9S8"/>
<feature type="region of interest" description="Disordered" evidence="2">
    <location>
        <begin position="1"/>
        <end position="24"/>
    </location>
</feature>